<keyword evidence="9" id="KW-1185">Reference proteome</keyword>
<feature type="transmembrane region" description="Helical" evidence="7">
    <location>
        <begin position="27"/>
        <end position="45"/>
    </location>
</feature>
<feature type="transmembrane region" description="Helical" evidence="7">
    <location>
        <begin position="51"/>
        <end position="71"/>
    </location>
</feature>
<dbReference type="STRING" id="407821.A0A087TYB2"/>
<evidence type="ECO:0000313" key="8">
    <source>
        <dbReference type="EMBL" id="KFM70101.1"/>
    </source>
</evidence>
<feature type="non-terminal residue" evidence="8">
    <location>
        <position position="233"/>
    </location>
</feature>
<feature type="transmembrane region" description="Helical" evidence="7">
    <location>
        <begin position="201"/>
        <end position="223"/>
    </location>
</feature>
<evidence type="ECO:0000256" key="5">
    <source>
        <dbReference type="ARBA" id="ARBA00022989"/>
    </source>
</evidence>
<gene>
    <name evidence="8" type="ORF">X975_14058</name>
</gene>
<dbReference type="AlphaFoldDB" id="A0A087TYB2"/>
<evidence type="ECO:0000256" key="3">
    <source>
        <dbReference type="ARBA" id="ARBA00022692"/>
    </source>
</evidence>
<keyword evidence="5 7" id="KW-1133">Transmembrane helix</keyword>
<dbReference type="CDD" id="cd10430">
    <property type="entry name" value="BI-1"/>
    <property type="match status" value="1"/>
</dbReference>
<organism evidence="8 9">
    <name type="scientific">Stegodyphus mimosarum</name>
    <name type="common">African social velvet spider</name>
    <dbReference type="NCBI Taxonomy" id="407821"/>
    <lineage>
        <taxon>Eukaryota</taxon>
        <taxon>Metazoa</taxon>
        <taxon>Ecdysozoa</taxon>
        <taxon>Arthropoda</taxon>
        <taxon>Chelicerata</taxon>
        <taxon>Arachnida</taxon>
        <taxon>Araneae</taxon>
        <taxon>Araneomorphae</taxon>
        <taxon>Entelegynae</taxon>
        <taxon>Eresoidea</taxon>
        <taxon>Eresidae</taxon>
        <taxon>Stegodyphus</taxon>
    </lineage>
</organism>
<dbReference type="InterPro" id="IPR006213">
    <property type="entry name" value="Bax_inhbtr1_CS"/>
</dbReference>
<feature type="transmembrane region" description="Helical" evidence="7">
    <location>
        <begin position="139"/>
        <end position="160"/>
    </location>
</feature>
<dbReference type="EMBL" id="KK117301">
    <property type="protein sequence ID" value="KFM70101.1"/>
    <property type="molecule type" value="Genomic_DNA"/>
</dbReference>
<dbReference type="GO" id="GO:0031966">
    <property type="term" value="C:mitochondrial membrane"/>
    <property type="evidence" value="ECO:0007669"/>
    <property type="project" value="TreeGrafter"/>
</dbReference>
<dbReference type="InterPro" id="IPR006214">
    <property type="entry name" value="Bax_inhibitor_1-related"/>
</dbReference>
<feature type="transmembrane region" description="Helical" evidence="7">
    <location>
        <begin position="111"/>
        <end position="132"/>
    </location>
</feature>
<evidence type="ECO:0000256" key="4">
    <source>
        <dbReference type="ARBA" id="ARBA00022703"/>
    </source>
</evidence>
<dbReference type="PROSITE" id="PS01243">
    <property type="entry name" value="BI1"/>
    <property type="match status" value="1"/>
</dbReference>
<dbReference type="Proteomes" id="UP000054359">
    <property type="component" value="Unassembled WGS sequence"/>
</dbReference>
<comment type="similarity">
    <text evidence="2 7">Belongs to the BI1 family.</text>
</comment>
<dbReference type="PANTHER" id="PTHR23291:SF32">
    <property type="entry name" value="BAX INHIBITOR 1"/>
    <property type="match status" value="1"/>
</dbReference>
<evidence type="ECO:0000256" key="7">
    <source>
        <dbReference type="RuleBase" id="RU004379"/>
    </source>
</evidence>
<reference evidence="8 9" key="1">
    <citation type="submission" date="2013-11" db="EMBL/GenBank/DDBJ databases">
        <title>Genome sequencing of Stegodyphus mimosarum.</title>
        <authorList>
            <person name="Bechsgaard J."/>
        </authorList>
    </citation>
    <scope>NUCLEOTIDE SEQUENCE [LARGE SCALE GENOMIC DNA]</scope>
</reference>
<accession>A0A087TYB2</accession>
<dbReference type="GO" id="GO:0034620">
    <property type="term" value="P:cellular response to unfolded protein"/>
    <property type="evidence" value="ECO:0007669"/>
    <property type="project" value="TreeGrafter"/>
</dbReference>
<keyword evidence="3 7" id="KW-0812">Transmembrane</keyword>
<dbReference type="GO" id="GO:0033119">
    <property type="term" value="P:negative regulation of RNA splicing"/>
    <property type="evidence" value="ECO:0007669"/>
    <property type="project" value="TreeGrafter"/>
</dbReference>
<dbReference type="OMA" id="SRDFIMH"/>
<name>A0A087TYB2_STEMI</name>
<dbReference type="GO" id="GO:0019899">
    <property type="term" value="F:enzyme binding"/>
    <property type="evidence" value="ECO:0007669"/>
    <property type="project" value="TreeGrafter"/>
</dbReference>
<feature type="transmembrane region" description="Helical" evidence="7">
    <location>
        <begin position="83"/>
        <end position="105"/>
    </location>
</feature>
<protein>
    <submittedName>
        <fullName evidence="8">Putative Bax inhibitor 1</fullName>
    </submittedName>
</protein>
<evidence type="ECO:0000256" key="6">
    <source>
        <dbReference type="ARBA" id="ARBA00023136"/>
    </source>
</evidence>
<comment type="subcellular location">
    <subcellularLocation>
        <location evidence="1">Membrane</location>
        <topology evidence="1">Multi-pass membrane protein</topology>
    </subcellularLocation>
</comment>
<dbReference type="Pfam" id="PF01027">
    <property type="entry name" value="Bax1-I"/>
    <property type="match status" value="1"/>
</dbReference>
<dbReference type="GO" id="GO:2001234">
    <property type="term" value="P:negative regulation of apoptotic signaling pathway"/>
    <property type="evidence" value="ECO:0007669"/>
    <property type="project" value="TreeGrafter"/>
</dbReference>
<feature type="transmembrane region" description="Helical" evidence="7">
    <location>
        <begin position="166"/>
        <end position="185"/>
    </location>
</feature>
<evidence type="ECO:0000256" key="1">
    <source>
        <dbReference type="ARBA" id="ARBA00004141"/>
    </source>
</evidence>
<dbReference type="PANTHER" id="PTHR23291">
    <property type="entry name" value="BAX INHIBITOR-RELATED"/>
    <property type="match status" value="1"/>
</dbReference>
<dbReference type="GO" id="GO:0006915">
    <property type="term" value="P:apoptotic process"/>
    <property type="evidence" value="ECO:0007669"/>
    <property type="project" value="UniProtKB-KW"/>
</dbReference>
<keyword evidence="6 7" id="KW-0472">Membrane</keyword>
<evidence type="ECO:0000256" key="2">
    <source>
        <dbReference type="ARBA" id="ARBA00010350"/>
    </source>
</evidence>
<evidence type="ECO:0000313" key="9">
    <source>
        <dbReference type="Proteomes" id="UP000054359"/>
    </source>
</evidence>
<dbReference type="OrthoDB" id="1277691at2759"/>
<keyword evidence="4" id="KW-0053">Apoptosis</keyword>
<sequence>MSQTGFGTFFRTLNHKLEPQLQTHMKNVYSCVAISTLAAAFGSFIHVFTRLLSGGFLSALGSIGFMLALMGTPDDGKNTKTRLMYLIGFSFLSGLGLGPLLDVVISVDPAIIPTAFFGTCLIFACFTFASMFSNQRQYIYLGGTLMSVLSMMLVLGFLNIFMGSYLLFKVQIYVGLLLMCGFILYDTQMIMEKRRNGDKDFIWHSICLFIDLVNVFRYILIILTDKESNKKKK</sequence>
<proteinExistence type="inferred from homology"/>